<reference evidence="3 4" key="1">
    <citation type="submission" date="2023-05" db="EMBL/GenBank/DDBJ databases">
        <title>A 100% complete, gapless, phased diploid assembly of the Scenedesmus obliquus UTEX 3031 genome.</title>
        <authorList>
            <person name="Biondi T.C."/>
            <person name="Hanschen E.R."/>
            <person name="Kwon T."/>
            <person name="Eng W."/>
            <person name="Kruse C.P.S."/>
            <person name="Koehler S.I."/>
            <person name="Kunde Y."/>
            <person name="Gleasner C.D."/>
            <person name="You Mak K.T."/>
            <person name="Polle J."/>
            <person name="Hovde B.T."/>
            <person name="Starkenburg S.R."/>
        </authorList>
    </citation>
    <scope>NUCLEOTIDE SEQUENCE [LARGE SCALE GENOMIC DNA]</scope>
    <source>
        <strain evidence="3 4">DOE0152z</strain>
    </source>
</reference>
<gene>
    <name evidence="3" type="ORF">OEZ85_007912</name>
</gene>
<feature type="compositionally biased region" description="Polar residues" evidence="1">
    <location>
        <begin position="372"/>
        <end position="384"/>
    </location>
</feature>
<proteinExistence type="predicted"/>
<feature type="compositionally biased region" description="Gly residues" evidence="1">
    <location>
        <begin position="359"/>
        <end position="369"/>
    </location>
</feature>
<dbReference type="PANTHER" id="PTHR43194:SF2">
    <property type="entry name" value="PEROXISOMAL MEMBRANE PROTEIN LPX1"/>
    <property type="match status" value="1"/>
</dbReference>
<organism evidence="3 4">
    <name type="scientific">Tetradesmus obliquus</name>
    <name type="common">Green alga</name>
    <name type="synonym">Acutodesmus obliquus</name>
    <dbReference type="NCBI Taxonomy" id="3088"/>
    <lineage>
        <taxon>Eukaryota</taxon>
        <taxon>Viridiplantae</taxon>
        <taxon>Chlorophyta</taxon>
        <taxon>core chlorophytes</taxon>
        <taxon>Chlorophyceae</taxon>
        <taxon>CS clade</taxon>
        <taxon>Sphaeropleales</taxon>
        <taxon>Scenedesmaceae</taxon>
        <taxon>Tetradesmus</taxon>
    </lineage>
</organism>
<dbReference type="Gene3D" id="3.40.50.1820">
    <property type="entry name" value="alpha/beta hydrolase"/>
    <property type="match status" value="1"/>
</dbReference>
<dbReference type="InterPro" id="IPR000073">
    <property type="entry name" value="AB_hydrolase_1"/>
</dbReference>
<name>A0ABY8TL00_TETOB</name>
<feature type="region of interest" description="Disordered" evidence="1">
    <location>
        <begin position="347"/>
        <end position="384"/>
    </location>
</feature>
<evidence type="ECO:0000313" key="4">
    <source>
        <dbReference type="Proteomes" id="UP001244341"/>
    </source>
</evidence>
<protein>
    <recommendedName>
        <fullName evidence="2">AB hydrolase-1 domain-containing protein</fullName>
    </recommendedName>
</protein>
<accession>A0ABY8TL00</accession>
<keyword evidence="4" id="KW-1185">Reference proteome</keyword>
<dbReference type="EMBL" id="CP126208">
    <property type="protein sequence ID" value="WIA08476.1"/>
    <property type="molecule type" value="Genomic_DNA"/>
</dbReference>
<dbReference type="SUPFAM" id="SSF53474">
    <property type="entry name" value="alpha/beta-Hydrolases"/>
    <property type="match status" value="1"/>
</dbReference>
<dbReference type="InterPro" id="IPR050228">
    <property type="entry name" value="Carboxylesterase_BioH"/>
</dbReference>
<dbReference type="Pfam" id="PF12697">
    <property type="entry name" value="Abhydrolase_6"/>
    <property type="match status" value="1"/>
</dbReference>
<dbReference type="PANTHER" id="PTHR43194">
    <property type="entry name" value="HYDROLASE ALPHA/BETA FOLD FAMILY"/>
    <property type="match status" value="1"/>
</dbReference>
<dbReference type="Proteomes" id="UP001244341">
    <property type="component" value="Chromosome 1b"/>
</dbReference>
<evidence type="ECO:0000313" key="3">
    <source>
        <dbReference type="EMBL" id="WIA08476.1"/>
    </source>
</evidence>
<dbReference type="InterPro" id="IPR029058">
    <property type="entry name" value="AB_hydrolase_fold"/>
</dbReference>
<feature type="domain" description="AB hydrolase-1" evidence="2">
    <location>
        <begin position="21"/>
        <end position="320"/>
    </location>
</feature>
<evidence type="ECO:0000256" key="1">
    <source>
        <dbReference type="SAM" id="MobiDB-lite"/>
    </source>
</evidence>
<sequence>MNALAPRVGMQRSAAPGLQATAAWYWQDSLMPALAAAGHDAYALSLRGQGTSQLCASQQQAAAAAGDAEGVTSQPSSSSSKPFAHGVPLALNVADIAAFIRSRNFSTPPVLVGHSLGGMFVQEYLHQLHRQQQQQQQQQAVLPSSAAADASITTSSSSSSSSGAAFPHLSEPAPSLSGAVLLASACAGTVMSFGQFIADVGLPEFLYQMYIVFSCAHLNDIGTARYCWWQDSMDEQDAVKHFEAVRSSSSVLPYVTKEVGAWKPAAPEPSALQQLPPVLALGGAADRIIRPFQVSAARAYWGADVVLMDGVTHDMLLGPQASAVSEQLLTWLQQVPMASVRAARDSSTGAEAAAMPGQATGGGGSGGGAEQLSVQYMASSRRQP</sequence>
<evidence type="ECO:0000259" key="2">
    <source>
        <dbReference type="Pfam" id="PF12697"/>
    </source>
</evidence>